<dbReference type="Pfam" id="PF13426">
    <property type="entry name" value="PAS_9"/>
    <property type="match status" value="1"/>
</dbReference>
<protein>
    <recommendedName>
        <fullName evidence="1">PAS domain-containing protein</fullName>
    </recommendedName>
</protein>
<dbReference type="InterPro" id="IPR035965">
    <property type="entry name" value="PAS-like_dom_sf"/>
</dbReference>
<dbReference type="CDD" id="cd00130">
    <property type="entry name" value="PAS"/>
    <property type="match status" value="1"/>
</dbReference>
<evidence type="ECO:0000313" key="2">
    <source>
        <dbReference type="EMBL" id="CAD9414286.1"/>
    </source>
</evidence>
<reference evidence="2" key="1">
    <citation type="submission" date="2021-01" db="EMBL/GenBank/DDBJ databases">
        <authorList>
            <person name="Corre E."/>
            <person name="Pelletier E."/>
            <person name="Niang G."/>
            <person name="Scheremetjew M."/>
            <person name="Finn R."/>
            <person name="Kale V."/>
            <person name="Holt S."/>
            <person name="Cochrane G."/>
            <person name="Meng A."/>
            <person name="Brown T."/>
            <person name="Cohen L."/>
        </authorList>
    </citation>
    <scope>NUCLEOTIDE SEQUENCE</scope>
    <source>
        <strain evidence="2">CCMP1381</strain>
    </source>
</reference>
<feature type="domain" description="PAS" evidence="1">
    <location>
        <begin position="5"/>
        <end position="51"/>
    </location>
</feature>
<accession>A0A7S2C354</accession>
<evidence type="ECO:0000259" key="1">
    <source>
        <dbReference type="PROSITE" id="PS50112"/>
    </source>
</evidence>
<dbReference type="AlphaFoldDB" id="A0A7S2C354"/>
<sequence>MPTSTNLSVQKFTDRSAQPIMLTDDKGRIWHCNSAWEKLCGYTRSEVVGMSAKILQGPDTDIEEVRRMTKLLRLGEEEAHIQIYNYKAAGEGFWNDLYIHGYVHEDNLDDETPPLPEYHVAFLQEMRTGSLTDDEIEIKAGRSREIFRLKRLIFESCEVSLCQGRSPSLHSMMIST</sequence>
<gene>
    <name evidence="2" type="ORF">DSPE1174_LOCUS11902</name>
</gene>
<dbReference type="InterPro" id="IPR000014">
    <property type="entry name" value="PAS"/>
</dbReference>
<dbReference type="PROSITE" id="PS50112">
    <property type="entry name" value="PAS"/>
    <property type="match status" value="1"/>
</dbReference>
<dbReference type="SUPFAM" id="SSF55785">
    <property type="entry name" value="PYP-like sensor domain (PAS domain)"/>
    <property type="match status" value="1"/>
</dbReference>
<dbReference type="Gene3D" id="3.30.450.20">
    <property type="entry name" value="PAS domain"/>
    <property type="match status" value="1"/>
</dbReference>
<proteinExistence type="predicted"/>
<organism evidence="2">
    <name type="scientific">Octactis speculum</name>
    <dbReference type="NCBI Taxonomy" id="3111310"/>
    <lineage>
        <taxon>Eukaryota</taxon>
        <taxon>Sar</taxon>
        <taxon>Stramenopiles</taxon>
        <taxon>Ochrophyta</taxon>
        <taxon>Dictyochophyceae</taxon>
        <taxon>Dictyochales</taxon>
        <taxon>Dictyochaceae</taxon>
        <taxon>Octactis</taxon>
    </lineage>
</organism>
<name>A0A7S2C354_9STRA</name>
<dbReference type="SMART" id="SM00091">
    <property type="entry name" value="PAS"/>
    <property type="match status" value="1"/>
</dbReference>
<dbReference type="NCBIfam" id="TIGR00229">
    <property type="entry name" value="sensory_box"/>
    <property type="match status" value="1"/>
</dbReference>
<dbReference type="EMBL" id="HBGS01023421">
    <property type="protein sequence ID" value="CAD9414286.1"/>
    <property type="molecule type" value="Transcribed_RNA"/>
</dbReference>